<dbReference type="Proteomes" id="UP000269396">
    <property type="component" value="Unassembled WGS sequence"/>
</dbReference>
<evidence type="ECO:0000313" key="2">
    <source>
        <dbReference type="EMBL" id="VDP80918.1"/>
    </source>
</evidence>
<feature type="domain" description="Tyrosine-protein phosphatase" evidence="1">
    <location>
        <begin position="3"/>
        <end position="32"/>
    </location>
</feature>
<gene>
    <name evidence="2" type="ORF">SMTD_LOCUS19855</name>
</gene>
<dbReference type="EMBL" id="UZAL01043128">
    <property type="protein sequence ID" value="VDP80918.1"/>
    <property type="molecule type" value="Genomic_DNA"/>
</dbReference>
<accession>A0A3P8HAT8</accession>
<dbReference type="AlphaFoldDB" id="A0A3P8HAT8"/>
<dbReference type="InterPro" id="IPR000242">
    <property type="entry name" value="PTP_cat"/>
</dbReference>
<sequence>MSDNTYIHANWVDGYQCPRAYILAQECYLKTIFNEDLHSELKIR</sequence>
<protein>
    <recommendedName>
        <fullName evidence="1">Tyrosine-protein phosphatase domain-containing protein</fullName>
    </recommendedName>
</protein>
<evidence type="ECO:0000259" key="1">
    <source>
        <dbReference type="Pfam" id="PF00102"/>
    </source>
</evidence>
<dbReference type="GO" id="GO:0004725">
    <property type="term" value="F:protein tyrosine phosphatase activity"/>
    <property type="evidence" value="ECO:0007669"/>
    <property type="project" value="InterPro"/>
</dbReference>
<organism evidence="2 3">
    <name type="scientific">Schistosoma mattheei</name>
    <dbReference type="NCBI Taxonomy" id="31246"/>
    <lineage>
        <taxon>Eukaryota</taxon>
        <taxon>Metazoa</taxon>
        <taxon>Spiralia</taxon>
        <taxon>Lophotrochozoa</taxon>
        <taxon>Platyhelminthes</taxon>
        <taxon>Trematoda</taxon>
        <taxon>Digenea</taxon>
        <taxon>Strigeidida</taxon>
        <taxon>Schistosomatoidea</taxon>
        <taxon>Schistosomatidae</taxon>
        <taxon>Schistosoma</taxon>
    </lineage>
</organism>
<dbReference type="Pfam" id="PF00102">
    <property type="entry name" value="Y_phosphatase"/>
    <property type="match status" value="1"/>
</dbReference>
<dbReference type="SUPFAM" id="SSF52799">
    <property type="entry name" value="(Phosphotyrosine protein) phosphatases II"/>
    <property type="match status" value="1"/>
</dbReference>
<keyword evidence="3" id="KW-1185">Reference proteome</keyword>
<dbReference type="InterPro" id="IPR029021">
    <property type="entry name" value="Prot-tyrosine_phosphatase-like"/>
</dbReference>
<dbReference type="Gene3D" id="3.90.190.10">
    <property type="entry name" value="Protein tyrosine phosphatase superfamily"/>
    <property type="match status" value="1"/>
</dbReference>
<reference evidence="2 3" key="1">
    <citation type="submission" date="2018-11" db="EMBL/GenBank/DDBJ databases">
        <authorList>
            <consortium name="Pathogen Informatics"/>
        </authorList>
    </citation>
    <scope>NUCLEOTIDE SEQUENCE [LARGE SCALE GENOMIC DNA]</scope>
    <source>
        <strain>Denwood</strain>
        <strain evidence="3">Zambia</strain>
    </source>
</reference>
<name>A0A3P8HAT8_9TREM</name>
<proteinExistence type="predicted"/>
<evidence type="ECO:0000313" key="3">
    <source>
        <dbReference type="Proteomes" id="UP000269396"/>
    </source>
</evidence>